<evidence type="ECO:0000313" key="1">
    <source>
        <dbReference type="EMBL" id="KAK3690753.1"/>
    </source>
</evidence>
<keyword evidence="2" id="KW-1185">Reference proteome</keyword>
<reference evidence="1" key="1">
    <citation type="submission" date="2023-07" db="EMBL/GenBank/DDBJ databases">
        <title>Black Yeasts Isolated from many extreme environments.</title>
        <authorList>
            <person name="Coleine C."/>
            <person name="Stajich J.E."/>
            <person name="Selbmann L."/>
        </authorList>
    </citation>
    <scope>NUCLEOTIDE SEQUENCE</scope>
    <source>
        <strain evidence="1">CCFEE 5714</strain>
    </source>
</reference>
<accession>A0ACC3MGX1</accession>
<dbReference type="Proteomes" id="UP001281147">
    <property type="component" value="Unassembled WGS sequence"/>
</dbReference>
<proteinExistence type="predicted"/>
<gene>
    <name evidence="1" type="ORF">LTR37_019019</name>
</gene>
<dbReference type="EMBL" id="JAUTXU010000281">
    <property type="protein sequence ID" value="KAK3690753.1"/>
    <property type="molecule type" value="Genomic_DNA"/>
</dbReference>
<sequence>MHDPRDEYPAKATEWRCKDAFEFKTYDIALDERVEGSRRLPMRRTTNSVEGVRGLLRTDPLWAWKTTKVANSEFLEMHDALKVLQDDVDVVNNEWENWNGSHLEMEVDESQTVGFGQESLRSVILMYWTSITGRFLCANFKFKYDGVEPHKGDPGYPALAYGIDSDEETAS</sequence>
<comment type="caution">
    <text evidence="1">The sequence shown here is derived from an EMBL/GenBank/DDBJ whole genome shotgun (WGS) entry which is preliminary data.</text>
</comment>
<organism evidence="1 2">
    <name type="scientific">Vermiconidia calcicola</name>
    <dbReference type="NCBI Taxonomy" id="1690605"/>
    <lineage>
        <taxon>Eukaryota</taxon>
        <taxon>Fungi</taxon>
        <taxon>Dikarya</taxon>
        <taxon>Ascomycota</taxon>
        <taxon>Pezizomycotina</taxon>
        <taxon>Dothideomycetes</taxon>
        <taxon>Dothideomycetidae</taxon>
        <taxon>Mycosphaerellales</taxon>
        <taxon>Extremaceae</taxon>
        <taxon>Vermiconidia</taxon>
    </lineage>
</organism>
<evidence type="ECO:0000313" key="2">
    <source>
        <dbReference type="Proteomes" id="UP001281147"/>
    </source>
</evidence>
<protein>
    <submittedName>
        <fullName evidence="1">Uncharacterized protein</fullName>
    </submittedName>
</protein>
<name>A0ACC3MGX1_9PEZI</name>